<dbReference type="KEGG" id="cvr:CHLNCDRAFT_51514"/>
<dbReference type="PROSITE" id="PS00022">
    <property type="entry name" value="EGF_1"/>
    <property type="match status" value="1"/>
</dbReference>
<dbReference type="InterPro" id="IPR004263">
    <property type="entry name" value="Exostosin"/>
</dbReference>
<evidence type="ECO:0000259" key="5">
    <source>
        <dbReference type="PROSITE" id="PS00022"/>
    </source>
</evidence>
<dbReference type="Pfam" id="PF03016">
    <property type="entry name" value="Exostosin_GT47"/>
    <property type="match status" value="1"/>
</dbReference>
<feature type="compositionally biased region" description="Basic and acidic residues" evidence="4">
    <location>
        <begin position="758"/>
        <end position="769"/>
    </location>
</feature>
<evidence type="ECO:0000256" key="4">
    <source>
        <dbReference type="SAM" id="MobiDB-lite"/>
    </source>
</evidence>
<feature type="region of interest" description="Disordered" evidence="4">
    <location>
        <begin position="758"/>
        <end position="783"/>
    </location>
</feature>
<dbReference type="GeneID" id="17355925"/>
<protein>
    <recommendedName>
        <fullName evidence="5 6">EGF-like domain-containing protein</fullName>
    </recommendedName>
</protein>
<evidence type="ECO:0000259" key="6">
    <source>
        <dbReference type="PROSITE" id="PS01186"/>
    </source>
</evidence>
<dbReference type="eggNOG" id="KOG1021">
    <property type="taxonomic scope" value="Eukaryota"/>
</dbReference>
<dbReference type="InterPro" id="IPR000742">
    <property type="entry name" value="EGF"/>
</dbReference>
<dbReference type="PANTHER" id="PTHR11062:SF268">
    <property type="entry name" value="FAMILY PROTEIN, PUTATIVE, EXPRESSED-RELATED"/>
    <property type="match status" value="1"/>
</dbReference>
<comment type="subcellular location">
    <subcellularLocation>
        <location evidence="1">Golgi apparatus membrane</location>
        <topology evidence="1">Single-pass type II membrane protein</topology>
    </subcellularLocation>
</comment>
<dbReference type="OMA" id="NCHYDIG"/>
<evidence type="ECO:0000256" key="2">
    <source>
        <dbReference type="ARBA" id="ARBA00010271"/>
    </source>
</evidence>
<feature type="domain" description="EGF-like" evidence="5 6">
    <location>
        <begin position="285"/>
        <end position="296"/>
    </location>
</feature>
<dbReference type="EMBL" id="GL433841">
    <property type="protein sequence ID" value="EFN56537.1"/>
    <property type="molecule type" value="Genomic_DNA"/>
</dbReference>
<dbReference type="PANTHER" id="PTHR11062">
    <property type="entry name" value="EXOSTOSIN HEPARAN SULFATE GLYCOSYLTRANSFERASE -RELATED"/>
    <property type="match status" value="1"/>
</dbReference>
<feature type="region of interest" description="Disordered" evidence="4">
    <location>
        <begin position="38"/>
        <end position="66"/>
    </location>
</feature>
<organism evidence="8">
    <name type="scientific">Chlorella variabilis</name>
    <name type="common">Green alga</name>
    <dbReference type="NCBI Taxonomy" id="554065"/>
    <lineage>
        <taxon>Eukaryota</taxon>
        <taxon>Viridiplantae</taxon>
        <taxon>Chlorophyta</taxon>
        <taxon>core chlorophytes</taxon>
        <taxon>Trebouxiophyceae</taxon>
        <taxon>Chlorellales</taxon>
        <taxon>Chlorellaceae</taxon>
        <taxon>Chlorella clade</taxon>
        <taxon>Chlorella</taxon>
    </lineage>
</organism>
<dbReference type="InterPro" id="IPR040911">
    <property type="entry name" value="Exostosin_GT47"/>
</dbReference>
<keyword evidence="3" id="KW-0333">Golgi apparatus</keyword>
<keyword evidence="8" id="KW-1185">Reference proteome</keyword>
<proteinExistence type="inferred from homology"/>
<name>E1ZC33_CHLVA</name>
<dbReference type="OrthoDB" id="523138at2759"/>
<dbReference type="RefSeq" id="XP_005848639.1">
    <property type="nucleotide sequence ID" value="XM_005848577.1"/>
</dbReference>
<reference evidence="7 8" key="1">
    <citation type="journal article" date="2010" name="Plant Cell">
        <title>The Chlorella variabilis NC64A genome reveals adaptation to photosymbiosis, coevolution with viruses, and cryptic sex.</title>
        <authorList>
            <person name="Blanc G."/>
            <person name="Duncan G."/>
            <person name="Agarkova I."/>
            <person name="Borodovsky M."/>
            <person name="Gurnon J."/>
            <person name="Kuo A."/>
            <person name="Lindquist E."/>
            <person name="Lucas S."/>
            <person name="Pangilinan J."/>
            <person name="Polle J."/>
            <person name="Salamov A."/>
            <person name="Terry A."/>
            <person name="Yamada T."/>
            <person name="Dunigan D.D."/>
            <person name="Grigoriev I.V."/>
            <person name="Claverie J.M."/>
            <person name="Van Etten J.L."/>
        </authorList>
    </citation>
    <scope>NUCLEOTIDE SEQUENCE [LARGE SCALE GENOMIC DNA]</scope>
    <source>
        <strain evidence="7 8">NC64A</strain>
    </source>
</reference>
<dbReference type="GO" id="GO:0000139">
    <property type="term" value="C:Golgi membrane"/>
    <property type="evidence" value="ECO:0007669"/>
    <property type="project" value="UniProtKB-SubCell"/>
</dbReference>
<comment type="similarity">
    <text evidence="2">Belongs to the glycosyltransferase 47 family.</text>
</comment>
<dbReference type="Pfam" id="PF23106">
    <property type="entry name" value="EGF_Teneurin"/>
    <property type="match status" value="1"/>
</dbReference>
<gene>
    <name evidence="7" type="ORF">CHLNCDRAFT_51514</name>
</gene>
<sequence length="810" mass="89859">MGPPQRKPRRPGTLALLAAVLGFLFCLLAALTYNSAAGSTANQGTGRIQPRRGGRNGGAAATGTLRPAPRKLKLTADIKRRCDGTLGTWCADFHTQAPVPAVTAPRGNQTCSLDCNKAGWMGFNCLHPMKRYCTHKHRQFGFEVSRVEPDLAAGMQAQTFWDFPTSHCAGTCDEDIAACYCPSHTPYGRLPAPEDAPLGSPPERQGRPMGLYCQPSKLDNGTATAWGEVEPELLFGPEGWCTSEAPRHVCDCFVDGWGGNNCELRYEAFCLNQCNGRGECNQGYCKCDPGWHGIDCAHASAAADDTQPGREADRPWIAELVRTPAARTFPPDAVRRRPLIYVYEMPAEYVTLMIQYRWGGTACVPRYFDFHNETHLSEDLYAAESGFLEMLLQSEHRTLDPEEADFLYVPAYTSCLITPVQRTADSLRDMWYGVENLRVHAATHMLLEAYYWIKAHAPYWNRRGGWDHIWLVTFDEASCYVPAAIRASIILSHWGRMDANHTSGSGYWEDVYSDEVHHPHWEPDGFLQKIAGHPCYDPVKARSEGAMFCRLHSRLAAAVASHPCHAQQDLVVPLMKTPQTFYKSPLLGATPRSRTWLAFHRGRVQQDNPPYSRGLRQRLANASAAGGWLEKHKIVMGEHDVVEGDYSELLASSTFCLVLPGDGWSARMDDAMLHGCIPVIIMDNVHVSFESILDLAAFTVRIPQADAERLPEVLAAVPEERRREMRRALSAAWQKFGYTSYGPYARKVRELQRANAEEAAAARRERQAEGGDGDAAPASLPAAVPDLDPAADDAFGTIMAWLHSRIEATR</sequence>
<evidence type="ECO:0000256" key="3">
    <source>
        <dbReference type="ARBA" id="ARBA00023034"/>
    </source>
</evidence>
<evidence type="ECO:0000256" key="1">
    <source>
        <dbReference type="ARBA" id="ARBA00004323"/>
    </source>
</evidence>
<evidence type="ECO:0000313" key="8">
    <source>
        <dbReference type="Proteomes" id="UP000008141"/>
    </source>
</evidence>
<dbReference type="InParanoid" id="E1ZC33"/>
<evidence type="ECO:0000313" key="7">
    <source>
        <dbReference type="EMBL" id="EFN56537.1"/>
    </source>
</evidence>
<accession>E1ZC33</accession>
<feature type="compositionally biased region" description="Low complexity" evidence="4">
    <location>
        <begin position="774"/>
        <end position="783"/>
    </location>
</feature>
<dbReference type="FunCoup" id="E1ZC33">
    <property type="interactions" value="140"/>
</dbReference>
<dbReference type="Gene3D" id="2.10.25.10">
    <property type="entry name" value="Laminin"/>
    <property type="match status" value="1"/>
</dbReference>
<dbReference type="GO" id="GO:0016757">
    <property type="term" value="F:glycosyltransferase activity"/>
    <property type="evidence" value="ECO:0007669"/>
    <property type="project" value="InterPro"/>
</dbReference>
<dbReference type="AlphaFoldDB" id="E1ZC33"/>
<dbReference type="Proteomes" id="UP000008141">
    <property type="component" value="Unassembled WGS sequence"/>
</dbReference>
<dbReference type="PROSITE" id="PS01186">
    <property type="entry name" value="EGF_2"/>
    <property type="match status" value="1"/>
</dbReference>